<reference evidence="1" key="1">
    <citation type="submission" date="2015-03" db="EMBL/GenBank/DDBJ databases">
        <title>Genome assembly of Sandaracinus amylolyticus DSM 53668.</title>
        <authorList>
            <person name="Sharma G."/>
            <person name="Subramanian S."/>
        </authorList>
    </citation>
    <scope>NUCLEOTIDE SEQUENCE [LARGE SCALE GENOMIC DNA]</scope>
    <source>
        <strain evidence="1">DSM 53668</strain>
    </source>
</reference>
<protein>
    <submittedName>
        <fullName evidence="1">Uncharacterized protein</fullName>
    </submittedName>
</protein>
<proteinExistence type="predicted"/>
<gene>
    <name evidence="1" type="ORF">DB32_008311</name>
</gene>
<evidence type="ECO:0000313" key="1">
    <source>
        <dbReference type="EMBL" id="AKF11162.1"/>
    </source>
</evidence>
<keyword evidence="2" id="KW-1185">Reference proteome</keyword>
<organism evidence="1 2">
    <name type="scientific">Sandaracinus amylolyticus</name>
    <dbReference type="NCBI Taxonomy" id="927083"/>
    <lineage>
        <taxon>Bacteria</taxon>
        <taxon>Pseudomonadati</taxon>
        <taxon>Myxococcota</taxon>
        <taxon>Polyangia</taxon>
        <taxon>Polyangiales</taxon>
        <taxon>Sandaracinaceae</taxon>
        <taxon>Sandaracinus</taxon>
    </lineage>
</organism>
<sequence length="219" mass="24387">MRCSSLLVVLAVVLSIACGGPRMREGELFAGRPSGPPSMASMPDPDVVDEELSPRMRRAMELARDALDIAAPEPARSRAALDLTEWSEGALREWLERKTAAIEAARTELDAAAEEQHRQRILAGALVGLLYEDVLRVLRRRPMPDDLEDEPEILDVYRDSLESQARPWLETARRAYRACAANAREPESMRHFVAFCEAREMGLPSGMESGESTVEVIRD</sequence>
<dbReference type="AlphaFoldDB" id="A0A0F6W9W3"/>
<dbReference type="Proteomes" id="UP000034883">
    <property type="component" value="Chromosome"/>
</dbReference>
<evidence type="ECO:0000313" key="2">
    <source>
        <dbReference type="Proteomes" id="UP000034883"/>
    </source>
</evidence>
<dbReference type="RefSeq" id="WP_053238058.1">
    <property type="nucleotide sequence ID" value="NZ_CP011125.1"/>
</dbReference>
<name>A0A0F6W9W3_9BACT</name>
<dbReference type="EMBL" id="CP011125">
    <property type="protein sequence ID" value="AKF11162.1"/>
    <property type="molecule type" value="Genomic_DNA"/>
</dbReference>
<dbReference type="STRING" id="927083.DB32_008311"/>
<accession>A0A0F6W9W3</accession>
<dbReference type="KEGG" id="samy:DB32_008311"/>
<dbReference type="PROSITE" id="PS51257">
    <property type="entry name" value="PROKAR_LIPOPROTEIN"/>
    <property type="match status" value="1"/>
</dbReference>